<feature type="region of interest" description="Disordered" evidence="1">
    <location>
        <begin position="526"/>
        <end position="559"/>
    </location>
</feature>
<reference evidence="3 4" key="1">
    <citation type="journal article" date="2016" name="Mol. Biol. Evol.">
        <title>Genome-Wide Survey of Gut Fungi (Harpellales) Reveals the First Horizontally Transferred Ubiquitin Gene from a Mosquito Host.</title>
        <authorList>
            <person name="Wang Y."/>
            <person name="White M.M."/>
            <person name="Kvist S."/>
            <person name="Moncalvo J.M."/>
        </authorList>
    </citation>
    <scope>NUCLEOTIDE SEQUENCE [LARGE SCALE GENOMIC DNA]</scope>
    <source>
        <strain evidence="3 4">ALG-7-W6</strain>
    </source>
</reference>
<feature type="domain" description="UBC core" evidence="2">
    <location>
        <begin position="1"/>
        <end position="68"/>
    </location>
</feature>
<feature type="compositionally biased region" description="Polar residues" evidence="1">
    <location>
        <begin position="311"/>
        <end position="324"/>
    </location>
</feature>
<dbReference type="SUPFAM" id="SSF54495">
    <property type="entry name" value="UBC-like"/>
    <property type="match status" value="1"/>
</dbReference>
<dbReference type="Proteomes" id="UP000187455">
    <property type="component" value="Unassembled WGS sequence"/>
</dbReference>
<evidence type="ECO:0000313" key="3">
    <source>
        <dbReference type="EMBL" id="OLY78132.1"/>
    </source>
</evidence>
<proteinExistence type="predicted"/>
<dbReference type="InterPro" id="IPR000608">
    <property type="entry name" value="UBC"/>
</dbReference>
<evidence type="ECO:0000259" key="2">
    <source>
        <dbReference type="PROSITE" id="PS50127"/>
    </source>
</evidence>
<organism evidence="3 4">
    <name type="scientific">Smittium mucronatum</name>
    <dbReference type="NCBI Taxonomy" id="133383"/>
    <lineage>
        <taxon>Eukaryota</taxon>
        <taxon>Fungi</taxon>
        <taxon>Fungi incertae sedis</taxon>
        <taxon>Zoopagomycota</taxon>
        <taxon>Kickxellomycotina</taxon>
        <taxon>Harpellomycetes</taxon>
        <taxon>Harpellales</taxon>
        <taxon>Legeriomycetaceae</taxon>
        <taxon>Smittium</taxon>
    </lineage>
</organism>
<accession>A0A1R0GMM4</accession>
<comment type="caution">
    <text evidence="3">The sequence shown here is derived from an EMBL/GenBank/DDBJ whole genome shotgun (WGS) entry which is preliminary data.</text>
</comment>
<protein>
    <submittedName>
        <fullName evidence="3">Ubiquitin-conjugating enzyme E2 T</fullName>
    </submittedName>
</protein>
<dbReference type="Pfam" id="PF00179">
    <property type="entry name" value="UQ_con"/>
    <property type="match status" value="1"/>
</dbReference>
<dbReference type="InterPro" id="IPR016135">
    <property type="entry name" value="UBQ-conjugating_enzyme/RWD"/>
</dbReference>
<dbReference type="Gene3D" id="3.10.110.10">
    <property type="entry name" value="Ubiquitin Conjugating Enzyme"/>
    <property type="match status" value="1"/>
</dbReference>
<dbReference type="PROSITE" id="PS50127">
    <property type="entry name" value="UBC_2"/>
    <property type="match status" value="1"/>
</dbReference>
<gene>
    <name evidence="3" type="ORF">AYI68_g7827</name>
</gene>
<feature type="compositionally biased region" description="Polar residues" evidence="1">
    <location>
        <begin position="134"/>
        <end position="150"/>
    </location>
</feature>
<sequence length="595" mass="66136">MRFLTPIYHPNGNWSPSENITSILMAIMVLMADPNPDDSLVDDIGSEFKRDKSLFDKKAREFTKRHATGLEDWSKKEEKSGVLSNQKEKSIKDILSTKPKKNSKKLVLSSRKAKLNKISDSTNHTKEDKKDISSSDQSNVNLNSQNQILKSKSPKTLGVRRTSKNQNSSSQPEQVVAVQERKKKTIPSLSVNSDLENSDISSDLPHNSVGTLQNNSSCETTINIFVPETPEANGLVDYVREKNLTNNASNTSTDFLALVEDQQGINENTLNSPKDLKLFNSSSSTLVVSKSKLSRVSKDNIEDNDIMNKAAPSTSPNPLDSGTSKPKKPPASESIDTPTKKMKKSKKKSKSKAVKIFDSSQSISDSSPIEIANENLSNNLLGNNVETPNNSKIDSINYKHNVPCEIELSNSEKMMDSFTTNPERTLIGDFMDVQSEVLPKSLEKKDGNDVFSRDIDIISFKLPQEMSDSSKELPQKSYQQPTGSAIESAILKSGERTTIESTSNFRIVVKECEPSYALTKNEKHLVSMKDDDQKHHKKSKDPDSMLSVNNPNNINEDIKNKEINVDTDFNSETILGLPPIRKSSKLSLLKRKLLS</sequence>
<dbReference type="STRING" id="133383.A0A1R0GMM4"/>
<feature type="compositionally biased region" description="Polar residues" evidence="1">
    <location>
        <begin position="187"/>
        <end position="208"/>
    </location>
</feature>
<evidence type="ECO:0000256" key="1">
    <source>
        <dbReference type="SAM" id="MobiDB-lite"/>
    </source>
</evidence>
<feature type="compositionally biased region" description="Polar residues" evidence="1">
    <location>
        <begin position="164"/>
        <end position="173"/>
    </location>
</feature>
<dbReference type="EMBL" id="LSSL01007182">
    <property type="protein sequence ID" value="OLY78132.1"/>
    <property type="molecule type" value="Genomic_DNA"/>
</dbReference>
<feature type="compositionally biased region" description="Basic and acidic residues" evidence="1">
    <location>
        <begin position="123"/>
        <end position="133"/>
    </location>
</feature>
<name>A0A1R0GMM4_9FUNG</name>
<feature type="region of interest" description="Disordered" evidence="1">
    <location>
        <begin position="299"/>
        <end position="359"/>
    </location>
</feature>
<dbReference type="OrthoDB" id="9978460at2759"/>
<feature type="compositionally biased region" description="Basic residues" evidence="1">
    <location>
        <begin position="340"/>
        <end position="353"/>
    </location>
</feature>
<keyword evidence="4" id="KW-1185">Reference proteome</keyword>
<feature type="region of interest" description="Disordered" evidence="1">
    <location>
        <begin position="95"/>
        <end position="208"/>
    </location>
</feature>
<evidence type="ECO:0000313" key="4">
    <source>
        <dbReference type="Proteomes" id="UP000187455"/>
    </source>
</evidence>
<dbReference type="AlphaFoldDB" id="A0A1R0GMM4"/>